<evidence type="ECO:0000313" key="2">
    <source>
        <dbReference type="Proteomes" id="UP000827872"/>
    </source>
</evidence>
<keyword evidence="2" id="KW-1185">Reference proteome</keyword>
<organism evidence="1 2">
    <name type="scientific">Sphaerodactylus townsendi</name>
    <dbReference type="NCBI Taxonomy" id="933632"/>
    <lineage>
        <taxon>Eukaryota</taxon>
        <taxon>Metazoa</taxon>
        <taxon>Chordata</taxon>
        <taxon>Craniata</taxon>
        <taxon>Vertebrata</taxon>
        <taxon>Euteleostomi</taxon>
        <taxon>Lepidosauria</taxon>
        <taxon>Squamata</taxon>
        <taxon>Bifurcata</taxon>
        <taxon>Gekkota</taxon>
        <taxon>Sphaerodactylidae</taxon>
        <taxon>Sphaerodactylus</taxon>
    </lineage>
</organism>
<protein>
    <submittedName>
        <fullName evidence="1">Uncharacterized protein</fullName>
    </submittedName>
</protein>
<comment type="caution">
    <text evidence="1">The sequence shown here is derived from an EMBL/GenBank/DDBJ whole genome shotgun (WGS) entry which is preliminary data.</text>
</comment>
<gene>
    <name evidence="1" type="ORF">K3G42_019305</name>
</gene>
<dbReference type="Proteomes" id="UP000827872">
    <property type="component" value="Linkage Group LG07"/>
</dbReference>
<dbReference type="EMBL" id="CM037620">
    <property type="protein sequence ID" value="KAH7994957.1"/>
    <property type="molecule type" value="Genomic_DNA"/>
</dbReference>
<proteinExistence type="predicted"/>
<reference evidence="1" key="1">
    <citation type="submission" date="2021-08" db="EMBL/GenBank/DDBJ databases">
        <title>The first chromosome-level gecko genome reveals the dynamic sex chromosomes of Neotropical dwarf geckos (Sphaerodactylidae: Sphaerodactylus).</title>
        <authorList>
            <person name="Pinto B.J."/>
            <person name="Keating S.E."/>
            <person name="Gamble T."/>
        </authorList>
    </citation>
    <scope>NUCLEOTIDE SEQUENCE</scope>
    <source>
        <strain evidence="1">TG3544</strain>
    </source>
</reference>
<sequence length="302" mass="33501">MEGNSPPSAKQPKIVDFFQVPIANRFNALADKETETGADYLARNITEIEEAKAPSNTADKSEKLIDNSVESTNVHNVQKEQRPCSPLEEMEFQTLEDNLEDSCVVLSEQEQIDITHRLDLLTQELTMSRRSPSTITKCHHQMAPAKEPGAHTISDLLIPVKLNNKPPVPKQAGQDLSLEPPHEVEIDRWSNKMLINNQLDANKGKSWAQELAEISQASSLSALKTPHCNNSPPDSQPWVRELTETEEPLEVNPDAAGTLSPSQLPGPTTSTKRQTQQVSSTDFNCCVFHDVTHSLELVTKLD</sequence>
<evidence type="ECO:0000313" key="1">
    <source>
        <dbReference type="EMBL" id="KAH7994957.1"/>
    </source>
</evidence>
<name>A0ACB8EQR7_9SAUR</name>
<accession>A0ACB8EQR7</accession>